<feature type="domain" description="NIPSNAP" evidence="2">
    <location>
        <begin position="33"/>
        <end position="126"/>
    </location>
</feature>
<reference evidence="3 4" key="1">
    <citation type="submission" date="2010-05" db="EMBL/GenBank/DDBJ databases">
        <title>The Genome Sequence of Thecamonas trahens ATCC 50062.</title>
        <authorList>
            <consortium name="The Broad Institute Genome Sequencing Platform"/>
            <person name="Russ C."/>
            <person name="Cuomo C."/>
            <person name="Shea T."/>
            <person name="Young S.K."/>
            <person name="Zeng Q."/>
            <person name="Koehrsen M."/>
            <person name="Haas B."/>
            <person name="Borodovsky M."/>
            <person name="Guigo R."/>
            <person name="Alvarado L."/>
            <person name="Berlin A."/>
            <person name="Bochicchio J."/>
            <person name="Borenstein D."/>
            <person name="Chapman S."/>
            <person name="Chen Z."/>
            <person name="Freedman E."/>
            <person name="Gellesch M."/>
            <person name="Goldberg J."/>
            <person name="Griggs A."/>
            <person name="Gujja S."/>
            <person name="Heilman E."/>
            <person name="Heiman D."/>
            <person name="Hepburn T."/>
            <person name="Howarth C."/>
            <person name="Jen D."/>
            <person name="Larson L."/>
            <person name="Mehta T."/>
            <person name="Park D."/>
            <person name="Pearson M."/>
            <person name="Roberts A."/>
            <person name="Saif S."/>
            <person name="Shenoy N."/>
            <person name="Sisk P."/>
            <person name="Stolte C."/>
            <person name="Sykes S."/>
            <person name="Thomson T."/>
            <person name="Walk T."/>
            <person name="White J."/>
            <person name="Yandava C."/>
            <person name="Burger G."/>
            <person name="Gray M.W."/>
            <person name="Holland P.W.H."/>
            <person name="King N."/>
            <person name="Lang F.B.F."/>
            <person name="Roger A.J."/>
            <person name="Ruiz-Trillo I."/>
            <person name="Lander E."/>
            <person name="Nusbaum C."/>
        </authorList>
    </citation>
    <scope>NUCLEOTIDE SEQUENCE [LARGE SCALE GENOMIC DNA]</scope>
    <source>
        <strain evidence="3 4">ATCC 50062</strain>
    </source>
</reference>
<dbReference type="OrthoDB" id="10262843at2759"/>
<sequence>MAAVAGMRTVATTVGKAATGKVAAADKAVPEVYELRTYAIQPAHFPAFMKLTGEKIGLRTAVSPLLMYGATEIGGANEVVHLWKYPSLAERQGVRVALAGAAEWNADYMDVMRPMLAGQTNLTLSPPGWAGPTAEPVAGEPAGAVYELRIRSLQCGMADAWSELLREALPSHPAGDALWANLMATVGPHGESAAVEIWRFDSFEARDDVLACLGQPGVMPPSDEATAWHNAMEDSFLYVEHEATKLILPAPFSPSQ</sequence>
<dbReference type="GO" id="GO:0005739">
    <property type="term" value="C:mitochondrion"/>
    <property type="evidence" value="ECO:0007669"/>
    <property type="project" value="TreeGrafter"/>
</dbReference>
<evidence type="ECO:0000313" key="3">
    <source>
        <dbReference type="EMBL" id="KNC50541.1"/>
    </source>
</evidence>
<dbReference type="InterPro" id="IPR011008">
    <property type="entry name" value="Dimeric_a/b-barrel"/>
</dbReference>
<evidence type="ECO:0000313" key="4">
    <source>
        <dbReference type="Proteomes" id="UP000054408"/>
    </source>
</evidence>
<proteinExistence type="inferred from homology"/>
<dbReference type="EMBL" id="GL349435">
    <property type="protein sequence ID" value="KNC50541.1"/>
    <property type="molecule type" value="Genomic_DNA"/>
</dbReference>
<protein>
    <submittedName>
        <fullName evidence="3">NipSnap3A</fullName>
    </submittedName>
</protein>
<dbReference type="SUPFAM" id="SSF54909">
    <property type="entry name" value="Dimeric alpha+beta barrel"/>
    <property type="match status" value="2"/>
</dbReference>
<dbReference type="Proteomes" id="UP000054408">
    <property type="component" value="Unassembled WGS sequence"/>
</dbReference>
<gene>
    <name evidence="3" type="ORF">AMSG_00703</name>
</gene>
<evidence type="ECO:0000259" key="2">
    <source>
        <dbReference type="Pfam" id="PF07978"/>
    </source>
</evidence>
<keyword evidence="4" id="KW-1185">Reference proteome</keyword>
<evidence type="ECO:0000256" key="1">
    <source>
        <dbReference type="ARBA" id="ARBA00005291"/>
    </source>
</evidence>
<dbReference type="RefSeq" id="XP_013762433.1">
    <property type="nucleotide sequence ID" value="XM_013906979.1"/>
</dbReference>
<dbReference type="STRING" id="461836.A0A0L0DEF6"/>
<comment type="similarity">
    <text evidence="1">Belongs to the NipSnap family.</text>
</comment>
<name>A0A0L0DEF6_THETB</name>
<dbReference type="InterPro" id="IPR012577">
    <property type="entry name" value="NIPSNAP"/>
</dbReference>
<dbReference type="GO" id="GO:0000423">
    <property type="term" value="P:mitophagy"/>
    <property type="evidence" value="ECO:0007669"/>
    <property type="project" value="UniProtKB-ARBA"/>
</dbReference>
<dbReference type="PANTHER" id="PTHR21017">
    <property type="entry name" value="NIPSNAP-RELATED"/>
    <property type="match status" value="1"/>
</dbReference>
<dbReference type="Gene3D" id="3.30.70.100">
    <property type="match status" value="2"/>
</dbReference>
<dbReference type="Pfam" id="PF07978">
    <property type="entry name" value="NIPSNAP"/>
    <property type="match status" value="1"/>
</dbReference>
<organism evidence="3 4">
    <name type="scientific">Thecamonas trahens ATCC 50062</name>
    <dbReference type="NCBI Taxonomy" id="461836"/>
    <lineage>
        <taxon>Eukaryota</taxon>
        <taxon>Apusozoa</taxon>
        <taxon>Apusomonadida</taxon>
        <taxon>Apusomonadidae</taxon>
        <taxon>Thecamonas</taxon>
    </lineage>
</organism>
<accession>A0A0L0DEF6</accession>
<dbReference type="PANTHER" id="PTHR21017:SF19">
    <property type="entry name" value="PROTEIN NIPSNAP HOMOLOG 3B"/>
    <property type="match status" value="1"/>
</dbReference>
<dbReference type="InterPro" id="IPR051557">
    <property type="entry name" value="NipSnap_domain"/>
</dbReference>
<dbReference type="eggNOG" id="KOG2883">
    <property type="taxonomic scope" value="Eukaryota"/>
</dbReference>
<dbReference type="AlphaFoldDB" id="A0A0L0DEF6"/>
<dbReference type="GeneID" id="25560495"/>